<evidence type="ECO:0000313" key="2">
    <source>
        <dbReference type="EMBL" id="MBB5924996.1"/>
    </source>
</evidence>
<dbReference type="Gene3D" id="3.30.465.10">
    <property type="match status" value="1"/>
</dbReference>
<evidence type="ECO:0000313" key="3">
    <source>
        <dbReference type="Proteomes" id="UP000585836"/>
    </source>
</evidence>
<dbReference type="EMBL" id="JACHJK010000001">
    <property type="protein sequence ID" value="MBB5924996.1"/>
    <property type="molecule type" value="Genomic_DNA"/>
</dbReference>
<comment type="caution">
    <text evidence="2">The sequence shown here is derived from an EMBL/GenBank/DDBJ whole genome shotgun (WGS) entry which is preliminary data.</text>
</comment>
<reference evidence="2 3" key="1">
    <citation type="submission" date="2020-08" db="EMBL/GenBank/DDBJ databases">
        <title>Genomic Encyclopedia of Type Strains, Phase III (KMG-III): the genomes of soil and plant-associated and newly described type strains.</title>
        <authorList>
            <person name="Whitman W."/>
        </authorList>
    </citation>
    <scope>NUCLEOTIDE SEQUENCE [LARGE SCALE GENOMIC DNA]</scope>
    <source>
        <strain evidence="2 3">CECT 3313</strain>
    </source>
</reference>
<dbReference type="Gene3D" id="3.40.462.20">
    <property type="match status" value="1"/>
</dbReference>
<organism evidence="2 3">
    <name type="scientific">Streptomyces echinatus</name>
    <dbReference type="NCBI Taxonomy" id="67293"/>
    <lineage>
        <taxon>Bacteria</taxon>
        <taxon>Bacillati</taxon>
        <taxon>Actinomycetota</taxon>
        <taxon>Actinomycetes</taxon>
        <taxon>Kitasatosporales</taxon>
        <taxon>Streptomycetaceae</taxon>
        <taxon>Streptomyces</taxon>
    </lineage>
</organism>
<dbReference type="RefSeq" id="WP_225817411.1">
    <property type="nucleotide sequence ID" value="NZ_BAAAWF010000085.1"/>
</dbReference>
<sequence>MGGLRPPGVADTNLRWLDRFYGDIFAEGTPEHSYQNFPDPTLKNWQDAYYGTNCPRLVQVKRKYDPTGFFSYQQAIGTR</sequence>
<name>A0A7W9PNM1_9ACTN</name>
<proteinExistence type="predicted"/>
<dbReference type="GO" id="GO:0016491">
    <property type="term" value="F:oxidoreductase activity"/>
    <property type="evidence" value="ECO:0007669"/>
    <property type="project" value="InterPro"/>
</dbReference>
<gene>
    <name evidence="2" type="ORF">FHS34_000431</name>
</gene>
<keyword evidence="3" id="KW-1185">Reference proteome</keyword>
<dbReference type="InterPro" id="IPR016169">
    <property type="entry name" value="FAD-bd_PCMH_sub2"/>
</dbReference>
<dbReference type="InterPro" id="IPR012951">
    <property type="entry name" value="BBE"/>
</dbReference>
<dbReference type="AlphaFoldDB" id="A0A7W9PNM1"/>
<dbReference type="GO" id="GO:0050660">
    <property type="term" value="F:flavin adenine dinucleotide binding"/>
    <property type="evidence" value="ECO:0007669"/>
    <property type="project" value="InterPro"/>
</dbReference>
<evidence type="ECO:0000259" key="1">
    <source>
        <dbReference type="Pfam" id="PF08031"/>
    </source>
</evidence>
<accession>A0A7W9PNM1</accession>
<protein>
    <submittedName>
        <fullName evidence="2">FAD/FMN-containing dehydrogenase</fullName>
    </submittedName>
</protein>
<feature type="domain" description="Berberine/berberine-like" evidence="1">
    <location>
        <begin position="33"/>
        <end position="76"/>
    </location>
</feature>
<dbReference type="Pfam" id="PF08031">
    <property type="entry name" value="BBE"/>
    <property type="match status" value="1"/>
</dbReference>
<dbReference type="Proteomes" id="UP000585836">
    <property type="component" value="Unassembled WGS sequence"/>
</dbReference>